<dbReference type="Pfam" id="PF08240">
    <property type="entry name" value="ADH_N"/>
    <property type="match status" value="1"/>
</dbReference>
<dbReference type="SUPFAM" id="SSF51735">
    <property type="entry name" value="NAD(P)-binding Rossmann-fold domains"/>
    <property type="match status" value="1"/>
</dbReference>
<dbReference type="Pfam" id="PF00107">
    <property type="entry name" value="ADH_zinc_N"/>
    <property type="match status" value="1"/>
</dbReference>
<dbReference type="InterPro" id="IPR050129">
    <property type="entry name" value="Zn_alcohol_dh"/>
</dbReference>
<dbReference type="Gene3D" id="3.40.50.720">
    <property type="entry name" value="NAD(P)-binding Rossmann-like Domain"/>
    <property type="match status" value="1"/>
</dbReference>
<reference evidence="5" key="1">
    <citation type="submission" date="2021-02" db="EMBL/GenBank/DDBJ databases">
        <title>Natrosporangium hydrolyticum gen. nov., sp. nov, a haloalkaliphilic actinobacterium from a soda solonchak soil.</title>
        <authorList>
            <person name="Sorokin D.Y."/>
            <person name="Khijniak T.V."/>
            <person name="Zakharycheva A.P."/>
            <person name="Boueva O.V."/>
            <person name="Ariskina E.V."/>
            <person name="Hahnke R.L."/>
            <person name="Bunk B."/>
            <person name="Sproer C."/>
            <person name="Schumann P."/>
            <person name="Evtushenko L.I."/>
            <person name="Kublanov I.V."/>
        </authorList>
    </citation>
    <scope>NUCLEOTIDE SEQUENCE</scope>
    <source>
        <strain evidence="5">DSM 106523</strain>
    </source>
</reference>
<dbReference type="Proteomes" id="UP000662857">
    <property type="component" value="Chromosome"/>
</dbReference>
<evidence type="ECO:0000256" key="1">
    <source>
        <dbReference type="ARBA" id="ARBA00001947"/>
    </source>
</evidence>
<name>A0A895YL03_9ACTN</name>
<dbReference type="InterPro" id="IPR013149">
    <property type="entry name" value="ADH-like_C"/>
</dbReference>
<accession>A0A895YL03</accession>
<dbReference type="RefSeq" id="WP_239676938.1">
    <property type="nucleotide sequence ID" value="NZ_CP070499.1"/>
</dbReference>
<evidence type="ECO:0000259" key="3">
    <source>
        <dbReference type="Pfam" id="PF00107"/>
    </source>
</evidence>
<gene>
    <name evidence="5" type="ORF">JQS43_25625</name>
</gene>
<evidence type="ECO:0000313" key="6">
    <source>
        <dbReference type="Proteomes" id="UP000662857"/>
    </source>
</evidence>
<dbReference type="GO" id="GO:0016491">
    <property type="term" value="F:oxidoreductase activity"/>
    <property type="evidence" value="ECO:0007669"/>
    <property type="project" value="UniProtKB-KW"/>
</dbReference>
<protein>
    <submittedName>
        <fullName evidence="5">Zinc-binding dehydrogenase</fullName>
    </submittedName>
</protein>
<comment type="cofactor">
    <cofactor evidence="1">
        <name>Zn(2+)</name>
        <dbReference type="ChEBI" id="CHEBI:29105"/>
    </cofactor>
</comment>
<dbReference type="InterPro" id="IPR011032">
    <property type="entry name" value="GroES-like_sf"/>
</dbReference>
<dbReference type="KEGG" id="nhy:JQS43_25625"/>
<dbReference type="Gene3D" id="3.90.180.10">
    <property type="entry name" value="Medium-chain alcohol dehydrogenases, catalytic domain"/>
    <property type="match status" value="1"/>
</dbReference>
<feature type="domain" description="Alcohol dehydrogenase-like N-terminal" evidence="4">
    <location>
        <begin position="53"/>
        <end position="179"/>
    </location>
</feature>
<dbReference type="InterPro" id="IPR013154">
    <property type="entry name" value="ADH-like_N"/>
</dbReference>
<proteinExistence type="predicted"/>
<evidence type="ECO:0000259" key="4">
    <source>
        <dbReference type="Pfam" id="PF08240"/>
    </source>
</evidence>
<evidence type="ECO:0000256" key="2">
    <source>
        <dbReference type="ARBA" id="ARBA00023002"/>
    </source>
</evidence>
<dbReference type="EMBL" id="CP070499">
    <property type="protein sequence ID" value="QSB14780.1"/>
    <property type="molecule type" value="Genomic_DNA"/>
</dbReference>
<dbReference type="SUPFAM" id="SSF50129">
    <property type="entry name" value="GroES-like"/>
    <property type="match status" value="1"/>
</dbReference>
<dbReference type="AlphaFoldDB" id="A0A895YL03"/>
<dbReference type="InterPro" id="IPR036291">
    <property type="entry name" value="NAD(P)-bd_dom_sf"/>
</dbReference>
<keyword evidence="2" id="KW-0560">Oxidoreductase</keyword>
<feature type="domain" description="Alcohol dehydrogenase-like C-terminal" evidence="3">
    <location>
        <begin position="217"/>
        <end position="352"/>
    </location>
</feature>
<organism evidence="5 6">
    <name type="scientific">Natronosporangium hydrolyticum</name>
    <dbReference type="NCBI Taxonomy" id="2811111"/>
    <lineage>
        <taxon>Bacteria</taxon>
        <taxon>Bacillati</taxon>
        <taxon>Actinomycetota</taxon>
        <taxon>Actinomycetes</taxon>
        <taxon>Micromonosporales</taxon>
        <taxon>Micromonosporaceae</taxon>
        <taxon>Natronosporangium</taxon>
    </lineage>
</organism>
<dbReference type="PANTHER" id="PTHR43401">
    <property type="entry name" value="L-THREONINE 3-DEHYDROGENASE"/>
    <property type="match status" value="1"/>
</dbReference>
<dbReference type="PANTHER" id="PTHR43401:SF2">
    <property type="entry name" value="L-THREONINE 3-DEHYDROGENASE"/>
    <property type="match status" value="1"/>
</dbReference>
<keyword evidence="6" id="KW-1185">Reference proteome</keyword>
<sequence length="396" mass="41133">MNLTLEYHRSPVRYLSGRAATATPLGARAGGVLAANLSPLRLLNRPDPRPPAAGWTRVRPLLSGVCGSDLGLLTGRNSPYLSAVVSMPFTPGHEVVGQTLDDLPDLPRGSRVVLDPVLGCAARDVPACPGCAAGLPNRCDRITAGTVSAGLQTGFCADTGGGWSRMLVAHRSQLHPVPDPLDDATAVLVEPLACAIRAVRRVAVPDGASVLVVGAGAIGLLTVLALREYTKAGPIYALARYGHQRERARAMGATDVLSPKRAARALRRATGGFLASPDRGGEFLLGGVDLVFECTGGSGLDTALRVTRAGGTVVLTGMPNQPVDLTPTWFRELSLVGAYASGSGDFPDALALAGTAPLTGFVDAIYPLSRWRDAIGHAYAAGRLGTVKVAFDPNRE</sequence>
<evidence type="ECO:0000313" key="5">
    <source>
        <dbReference type="EMBL" id="QSB14780.1"/>
    </source>
</evidence>